<dbReference type="EMBL" id="CAJOAY010004806">
    <property type="protein sequence ID" value="CAF4083966.1"/>
    <property type="molecule type" value="Genomic_DNA"/>
</dbReference>
<evidence type="ECO:0000313" key="5">
    <source>
        <dbReference type="Proteomes" id="UP000663891"/>
    </source>
</evidence>
<dbReference type="PANTHER" id="PTHR17357">
    <property type="entry name" value="GM2 GANGLIOSIDE ACTIVATOR PROTEIN"/>
    <property type="match status" value="1"/>
</dbReference>
<proteinExistence type="predicted"/>
<dbReference type="GO" id="GO:0009898">
    <property type="term" value="C:cytoplasmic side of plasma membrane"/>
    <property type="evidence" value="ECO:0007669"/>
    <property type="project" value="TreeGrafter"/>
</dbReference>
<dbReference type="OrthoDB" id="6409159at2759"/>
<dbReference type="GO" id="GO:0006689">
    <property type="term" value="P:ganglioside catabolic process"/>
    <property type="evidence" value="ECO:0007669"/>
    <property type="project" value="InterPro"/>
</dbReference>
<name>A0A814W7X2_9BILA</name>
<gene>
    <name evidence="4" type="ORF">OKA104_LOCUS34737</name>
    <name evidence="3" type="ORF">VCS650_LOCUS25437</name>
</gene>
<accession>A0A814W7X2</accession>
<organism evidence="3 5">
    <name type="scientific">Adineta steineri</name>
    <dbReference type="NCBI Taxonomy" id="433720"/>
    <lineage>
        <taxon>Eukaryota</taxon>
        <taxon>Metazoa</taxon>
        <taxon>Spiralia</taxon>
        <taxon>Gnathifera</taxon>
        <taxon>Rotifera</taxon>
        <taxon>Eurotatoria</taxon>
        <taxon>Bdelloidea</taxon>
        <taxon>Adinetida</taxon>
        <taxon>Adinetidae</taxon>
        <taxon>Adineta</taxon>
    </lineage>
</organism>
<evidence type="ECO:0000313" key="4">
    <source>
        <dbReference type="EMBL" id="CAF4083966.1"/>
    </source>
</evidence>
<feature type="coiled-coil region" evidence="2">
    <location>
        <begin position="245"/>
        <end position="272"/>
    </location>
</feature>
<dbReference type="AlphaFoldDB" id="A0A814W7X2"/>
<evidence type="ECO:0000256" key="2">
    <source>
        <dbReference type="SAM" id="Coils"/>
    </source>
</evidence>
<dbReference type="InterPro" id="IPR036846">
    <property type="entry name" value="GM2-AP_sf"/>
</dbReference>
<sequence length="658" mass="74047">MNDTDNRGILAEGGINIHVYTLVKYKNHFISVHESKSNEGGTNSAGNVETLKFFYVPLMFPIQTPQLNMEWITIAGKDQSEVRLSLITGNDELEQLIENEIKKDSNKQGHNIKVAPLLINSLTAIITNGNDEPVAGVHPSRIINPSQIILTLRFQCTSKEVAENIIEGILDGDYNIEFAIYFAGLHTISMNMIMITSDTLKKVLSSTTAEGGNTKAQFIHRKQATNFVAGYTANVKKTIYIENPNANVSQLISSLEDEFKTLIQQAMDHAEKTQLDANLFDQIWSSSDLNPDIIRSDLNKIFTYNKTLTDYANSSDILFHYDKKEAEASDTKGKIQIGWDFFGGSAEASHAQTSSNQLNQTNHDIVTQKDIKDFLTQQNIETQWSGEKWEPKSFNVYKLTDITDRLQVALVAKQLTAEKTNGAEMKVINIMDVPIPGQFIGSCSTEKPTEITTTTVPSTLTTTPLMTTTRPSNSFSANGQYKKFEWYYCNNIEQQVNISNFDVTPMPLYRPGDAKFTLIADLKRDLKQVIKTRLTMFRRISGITFPNPIQCMMMGGSPIGSCEYDDLCVMFQRFSSIFKPDNCPSELLKHGIDCKCPFNIRTQRLDIDQLFSLKSFDGLDSFLNFMRVGDYKVVIEASDIDGPLTCLELYFTIIERRS</sequence>
<comment type="caution">
    <text evidence="3">The sequence shown here is derived from an EMBL/GenBank/DDBJ whole genome shotgun (WGS) entry which is preliminary data.</text>
</comment>
<dbReference type="GO" id="GO:0008047">
    <property type="term" value="F:enzyme activator activity"/>
    <property type="evidence" value="ECO:0007669"/>
    <property type="project" value="InterPro"/>
</dbReference>
<dbReference type="GO" id="GO:0005319">
    <property type="term" value="F:lipid transporter activity"/>
    <property type="evidence" value="ECO:0007669"/>
    <property type="project" value="TreeGrafter"/>
</dbReference>
<dbReference type="Gene3D" id="2.70.220.10">
    <property type="entry name" value="Ganglioside GM2 activator"/>
    <property type="match status" value="1"/>
</dbReference>
<evidence type="ECO:0000256" key="1">
    <source>
        <dbReference type="ARBA" id="ARBA00022729"/>
    </source>
</evidence>
<keyword evidence="1" id="KW-0732">Signal</keyword>
<keyword evidence="2" id="KW-0175">Coiled coil</keyword>
<protein>
    <submittedName>
        <fullName evidence="3">Uncharacterized protein</fullName>
    </submittedName>
</protein>
<evidence type="ECO:0000313" key="3">
    <source>
        <dbReference type="EMBL" id="CAF1197748.1"/>
    </source>
</evidence>
<dbReference type="EMBL" id="CAJNON010000326">
    <property type="protein sequence ID" value="CAF1197748.1"/>
    <property type="molecule type" value="Genomic_DNA"/>
</dbReference>
<dbReference type="Proteomes" id="UP000663891">
    <property type="component" value="Unassembled WGS sequence"/>
</dbReference>
<dbReference type="SUPFAM" id="SSF63707">
    <property type="entry name" value="Ganglioside M2 (gm2) activator"/>
    <property type="match status" value="1"/>
</dbReference>
<reference evidence="3" key="1">
    <citation type="submission" date="2021-02" db="EMBL/GenBank/DDBJ databases">
        <authorList>
            <person name="Nowell W R."/>
        </authorList>
    </citation>
    <scope>NUCLEOTIDE SEQUENCE</scope>
</reference>
<dbReference type="Proteomes" id="UP000663881">
    <property type="component" value="Unassembled WGS sequence"/>
</dbReference>
<dbReference type="InterPro" id="IPR028996">
    <property type="entry name" value="GM2-AP"/>
</dbReference>
<dbReference type="PANTHER" id="PTHR17357:SF0">
    <property type="entry name" value="GANGLIOSIDE GM2 ACTIVATOR"/>
    <property type="match status" value="1"/>
</dbReference>